<keyword evidence="2" id="KW-1185">Reference proteome</keyword>
<name>A0A845QYU4_9CLOT</name>
<protein>
    <submittedName>
        <fullName evidence="1">Uncharacterized protein</fullName>
    </submittedName>
</protein>
<sequence length="108" mass="13032">MDKKWPYMAKNHVKNYNSRKKEIENTLETLLNQLKNAPYKIYTKQNLVDDKYLIWEAMIGKQKIRVSEEEISKKQIIMRTSYNELVTEINKRRSIKDVLEEIITEKLI</sequence>
<dbReference type="Proteomes" id="UP000467132">
    <property type="component" value="Unassembled WGS sequence"/>
</dbReference>
<evidence type="ECO:0000313" key="2">
    <source>
        <dbReference type="Proteomes" id="UP000467132"/>
    </source>
</evidence>
<dbReference type="AlphaFoldDB" id="A0A845QYU4"/>
<comment type="caution">
    <text evidence="1">The sequence shown here is derived from an EMBL/GenBank/DDBJ whole genome shotgun (WGS) entry which is preliminary data.</text>
</comment>
<reference evidence="1 2" key="1">
    <citation type="submission" date="2018-08" db="EMBL/GenBank/DDBJ databases">
        <title>Murine metabolic-syndrome-specific gut microbial biobank.</title>
        <authorList>
            <person name="Liu C."/>
        </authorList>
    </citation>
    <scope>NUCLEOTIDE SEQUENCE [LARGE SCALE GENOMIC DNA]</scope>
    <source>
        <strain evidence="1 2">583</strain>
    </source>
</reference>
<organism evidence="1 2">
    <name type="scientific">Senegalia massiliensis</name>
    <dbReference type="NCBI Taxonomy" id="1720316"/>
    <lineage>
        <taxon>Bacteria</taxon>
        <taxon>Bacillati</taxon>
        <taxon>Bacillota</taxon>
        <taxon>Clostridia</taxon>
        <taxon>Eubacteriales</taxon>
        <taxon>Clostridiaceae</taxon>
        <taxon>Senegalia</taxon>
    </lineage>
</organism>
<dbReference type="RefSeq" id="WP_160197168.1">
    <property type="nucleotide sequence ID" value="NZ_QXXA01000007.1"/>
</dbReference>
<proteinExistence type="predicted"/>
<gene>
    <name evidence="1" type="ORF">D3Z33_07400</name>
</gene>
<evidence type="ECO:0000313" key="1">
    <source>
        <dbReference type="EMBL" id="NBI06686.1"/>
    </source>
</evidence>
<accession>A0A845QYU4</accession>
<dbReference type="EMBL" id="QXXA01000007">
    <property type="protein sequence ID" value="NBI06686.1"/>
    <property type="molecule type" value="Genomic_DNA"/>
</dbReference>